<dbReference type="Proteomes" id="UP000652430">
    <property type="component" value="Unassembled WGS sequence"/>
</dbReference>
<evidence type="ECO:0000256" key="2">
    <source>
        <dbReference type="PROSITE-ProRule" id="PRU00169"/>
    </source>
</evidence>
<feature type="domain" description="OmpR/PhoB-type" evidence="5">
    <location>
        <begin position="138"/>
        <end position="237"/>
    </location>
</feature>
<dbReference type="InterPro" id="IPR001867">
    <property type="entry name" value="OmpR/PhoB-type_DNA-bd"/>
</dbReference>
<gene>
    <name evidence="6" type="primary">kdpE</name>
    <name evidence="6" type="ORF">GCM10008023_32430</name>
</gene>
<name>A0ABQ3LPE9_9SPHN</name>
<evidence type="ECO:0000313" key="7">
    <source>
        <dbReference type="Proteomes" id="UP000652430"/>
    </source>
</evidence>
<dbReference type="EMBL" id="BNAQ01000005">
    <property type="protein sequence ID" value="GHH22420.1"/>
    <property type="molecule type" value="Genomic_DNA"/>
</dbReference>
<accession>A0ABQ3LPE9</accession>
<feature type="modified residue" description="4-aspartylphosphate" evidence="2">
    <location>
        <position position="65"/>
    </location>
</feature>
<evidence type="ECO:0000259" key="5">
    <source>
        <dbReference type="PROSITE" id="PS51755"/>
    </source>
</evidence>
<dbReference type="CDD" id="cd00383">
    <property type="entry name" value="trans_reg_C"/>
    <property type="match status" value="1"/>
</dbReference>
<feature type="domain" description="Response regulatory" evidence="4">
    <location>
        <begin position="16"/>
        <end position="128"/>
    </location>
</feature>
<reference evidence="7" key="1">
    <citation type="journal article" date="2019" name="Int. J. Syst. Evol. Microbiol.">
        <title>The Global Catalogue of Microorganisms (GCM) 10K type strain sequencing project: providing services to taxonomists for standard genome sequencing and annotation.</title>
        <authorList>
            <consortium name="The Broad Institute Genomics Platform"/>
            <consortium name="The Broad Institute Genome Sequencing Center for Infectious Disease"/>
            <person name="Wu L."/>
            <person name="Ma J."/>
        </authorList>
    </citation>
    <scope>NUCLEOTIDE SEQUENCE [LARGE SCALE GENOMIC DNA]</scope>
    <source>
        <strain evidence="7">CGMCC 1.8957</strain>
    </source>
</reference>
<dbReference type="Gene3D" id="3.40.50.2300">
    <property type="match status" value="1"/>
</dbReference>
<dbReference type="Gene3D" id="6.10.250.690">
    <property type="match status" value="1"/>
</dbReference>
<evidence type="ECO:0000259" key="4">
    <source>
        <dbReference type="PROSITE" id="PS50110"/>
    </source>
</evidence>
<keyword evidence="7" id="KW-1185">Reference proteome</keyword>
<keyword evidence="2" id="KW-0597">Phosphoprotein</keyword>
<evidence type="ECO:0000256" key="3">
    <source>
        <dbReference type="PROSITE-ProRule" id="PRU01091"/>
    </source>
</evidence>
<dbReference type="SMART" id="SM00862">
    <property type="entry name" value="Trans_reg_C"/>
    <property type="match status" value="1"/>
</dbReference>
<dbReference type="InterPro" id="IPR011006">
    <property type="entry name" value="CheY-like_superfamily"/>
</dbReference>
<organism evidence="6 7">
    <name type="scientific">Sphingomonas glacialis</name>
    <dbReference type="NCBI Taxonomy" id="658225"/>
    <lineage>
        <taxon>Bacteria</taxon>
        <taxon>Pseudomonadati</taxon>
        <taxon>Pseudomonadota</taxon>
        <taxon>Alphaproteobacteria</taxon>
        <taxon>Sphingomonadales</taxon>
        <taxon>Sphingomonadaceae</taxon>
        <taxon>Sphingomonas</taxon>
    </lineage>
</organism>
<dbReference type="SUPFAM" id="SSF52172">
    <property type="entry name" value="CheY-like"/>
    <property type="match status" value="1"/>
</dbReference>
<dbReference type="Pfam" id="PF00072">
    <property type="entry name" value="Response_reg"/>
    <property type="match status" value="1"/>
</dbReference>
<dbReference type="InterPro" id="IPR001789">
    <property type="entry name" value="Sig_transdc_resp-reg_receiver"/>
</dbReference>
<feature type="DNA-binding region" description="OmpR/PhoB-type" evidence="3">
    <location>
        <begin position="138"/>
        <end position="237"/>
    </location>
</feature>
<dbReference type="PROSITE" id="PS50110">
    <property type="entry name" value="RESPONSE_REGULATORY"/>
    <property type="match status" value="1"/>
</dbReference>
<keyword evidence="1 3" id="KW-0238">DNA-binding</keyword>
<dbReference type="InterPro" id="IPR036388">
    <property type="entry name" value="WH-like_DNA-bd_sf"/>
</dbReference>
<evidence type="ECO:0000313" key="6">
    <source>
        <dbReference type="EMBL" id="GHH22420.1"/>
    </source>
</evidence>
<dbReference type="PANTHER" id="PTHR48111:SF50">
    <property type="entry name" value="KDP OPERON TRANSCRIPTIONAL REGULATORY PROTEIN KDPE"/>
    <property type="match status" value="1"/>
</dbReference>
<protein>
    <submittedName>
        <fullName evidence="6">DNA-binding response regulator</fullName>
    </submittedName>
</protein>
<dbReference type="InterPro" id="IPR039420">
    <property type="entry name" value="WalR-like"/>
</dbReference>
<evidence type="ECO:0000256" key="1">
    <source>
        <dbReference type="ARBA" id="ARBA00023125"/>
    </source>
</evidence>
<dbReference type="GO" id="GO:0003677">
    <property type="term" value="F:DNA binding"/>
    <property type="evidence" value="ECO:0007669"/>
    <property type="project" value="UniProtKB-KW"/>
</dbReference>
<dbReference type="Pfam" id="PF00486">
    <property type="entry name" value="Trans_reg_C"/>
    <property type="match status" value="1"/>
</dbReference>
<sequence length="237" mass="25376">MAECADRAYGGQMTAQILIVDDESAIRRLVRGAIERAGLTADEAATAADALTLAHRPGCALVLLDLGLPDRDGIELVPLLKAMDRAVIVLTARDATAEKVAALDLGADDYVVKPFDTEELLARVRGVLRRHNAVPPGGNLLKVGPVEIDLAAHQVSRDGAAVKLTRKEFALLAELARHAGKLLTHAHLLRVVWGDGHLDDVEYLRVAVRALRLKLELDPGAPALLLNEPGIGYRLVA</sequence>
<dbReference type="PANTHER" id="PTHR48111">
    <property type="entry name" value="REGULATOR OF RPOS"/>
    <property type="match status" value="1"/>
</dbReference>
<dbReference type="PROSITE" id="PS51755">
    <property type="entry name" value="OMPR_PHOB"/>
    <property type="match status" value="1"/>
</dbReference>
<dbReference type="SMART" id="SM00448">
    <property type="entry name" value="REC"/>
    <property type="match status" value="1"/>
</dbReference>
<dbReference type="Gene3D" id="1.10.10.10">
    <property type="entry name" value="Winged helix-like DNA-binding domain superfamily/Winged helix DNA-binding domain"/>
    <property type="match status" value="1"/>
</dbReference>
<proteinExistence type="predicted"/>
<comment type="caution">
    <text evidence="6">The sequence shown here is derived from an EMBL/GenBank/DDBJ whole genome shotgun (WGS) entry which is preliminary data.</text>
</comment>